<evidence type="ECO:0000313" key="2">
    <source>
        <dbReference type="EMBL" id="BBC35931.1"/>
    </source>
</evidence>
<accession>A0ABM7FFV4</accession>
<organism evidence="2 3">
    <name type="scientific">Streptomyces graminofaciens</name>
    <dbReference type="NCBI Taxonomy" id="68212"/>
    <lineage>
        <taxon>Bacteria</taxon>
        <taxon>Bacillati</taxon>
        <taxon>Actinomycetota</taxon>
        <taxon>Actinomycetes</taxon>
        <taxon>Kitasatosporales</taxon>
        <taxon>Streptomycetaceae</taxon>
        <taxon>Streptomyces</taxon>
    </lineage>
</organism>
<feature type="chain" id="PRO_5045788666" description="Lipoprotein" evidence="1">
    <location>
        <begin position="24"/>
        <end position="213"/>
    </location>
</feature>
<feature type="signal peptide" evidence="1">
    <location>
        <begin position="1"/>
        <end position="23"/>
    </location>
</feature>
<evidence type="ECO:0000256" key="1">
    <source>
        <dbReference type="SAM" id="SignalP"/>
    </source>
</evidence>
<keyword evidence="3" id="KW-1185">Reference proteome</keyword>
<evidence type="ECO:0008006" key="4">
    <source>
        <dbReference type="Google" id="ProtNLM"/>
    </source>
</evidence>
<dbReference type="Proteomes" id="UP001321542">
    <property type="component" value="Chromosome"/>
</dbReference>
<reference evidence="2 3" key="2">
    <citation type="journal article" date="2023" name="ChemBioChem">
        <title>Acyltransferase Domain Exchange between Two Independent Type I Polyketide Synthases in the Same Producer Strain of Macrolide Antibiotics.</title>
        <authorList>
            <person name="Kudo F."/>
            <person name="Kishikawa K."/>
            <person name="Tsuboi K."/>
            <person name="Kido T."/>
            <person name="Usui T."/>
            <person name="Hashimoto J."/>
            <person name="Shin-Ya K."/>
            <person name="Miyanaga A."/>
            <person name="Eguchi T."/>
        </authorList>
    </citation>
    <scope>NUCLEOTIDE SEQUENCE [LARGE SCALE GENOMIC DNA]</scope>
    <source>
        <strain evidence="2 3">A-8890</strain>
    </source>
</reference>
<dbReference type="RefSeq" id="WP_286256233.1">
    <property type="nucleotide sequence ID" value="NZ_AP018448.1"/>
</dbReference>
<proteinExistence type="predicted"/>
<evidence type="ECO:0000313" key="3">
    <source>
        <dbReference type="Proteomes" id="UP001321542"/>
    </source>
</evidence>
<reference evidence="2 3" key="1">
    <citation type="journal article" date="2010" name="ChemBioChem">
        <title>Cloning and characterization of the biosynthetic gene cluster of 16-membered macrolide antibiotic FD-891: involvement of a dual functional cytochrome P450 monooxygenase catalyzing epoxidation and hydroxylation.</title>
        <authorList>
            <person name="Kudo F."/>
            <person name="Motegi A."/>
            <person name="Mizoue K."/>
            <person name="Eguchi T."/>
        </authorList>
    </citation>
    <scope>NUCLEOTIDE SEQUENCE [LARGE SCALE GENOMIC DNA]</scope>
    <source>
        <strain evidence="2 3">A-8890</strain>
    </source>
</reference>
<keyword evidence="1" id="KW-0732">Signal</keyword>
<protein>
    <recommendedName>
        <fullName evidence="4">Lipoprotein</fullName>
    </recommendedName>
</protein>
<dbReference type="EMBL" id="AP018448">
    <property type="protein sequence ID" value="BBC35931.1"/>
    <property type="molecule type" value="Genomic_DNA"/>
</dbReference>
<name>A0ABM7FFV4_9ACTN</name>
<sequence length="213" mass="23122">MMKRTLAALAVAVAVTGGAIAFAAPDDGPDGDRTGAAFTHIQFDETTLVDTEESGSADRHVDIFAEHRSDAVSRARFVTTSEGRVLEERLWDSDHPESMTVRNWDTCQAVDEATPDPRPDSLDLIVTQYFGPRAVPDDAEKLAHGVARWEIPAGMMTTEYTDKGGTYPDRVVEIKGPNGEVGSTIRDTSVRDTSALPGWRKGWESCRPVDGSS</sequence>
<gene>
    <name evidence="2" type="ORF">SGFS_072250</name>
</gene>